<gene>
    <name evidence="1" type="ORF">HJG54_19615</name>
</gene>
<evidence type="ECO:0000313" key="1">
    <source>
        <dbReference type="EMBL" id="WNZ24836.1"/>
    </source>
</evidence>
<protein>
    <submittedName>
        <fullName evidence="1">Uncharacterized protein</fullName>
    </submittedName>
</protein>
<dbReference type="RefSeq" id="WP_316430825.1">
    <property type="nucleotide sequence ID" value="NZ_CP053586.1"/>
</dbReference>
<name>A0AA96WNA9_9CYAN</name>
<proteinExistence type="predicted"/>
<accession>A0AA96WNA9</accession>
<sequence>MNENSTFNWAIYRNNTEHSRAVSYQQVQQIIRHARRIFPRDKFTARYNGKNLGVRRSEEYCG</sequence>
<dbReference type="EMBL" id="CP053586">
    <property type="protein sequence ID" value="WNZ24836.1"/>
    <property type="molecule type" value="Genomic_DNA"/>
</dbReference>
<dbReference type="AlphaFoldDB" id="A0AA96WNA9"/>
<organism evidence="1">
    <name type="scientific">Leptolyngbya sp. NK1-12</name>
    <dbReference type="NCBI Taxonomy" id="2547451"/>
    <lineage>
        <taxon>Bacteria</taxon>
        <taxon>Bacillati</taxon>
        <taxon>Cyanobacteriota</taxon>
        <taxon>Cyanophyceae</taxon>
        <taxon>Leptolyngbyales</taxon>
        <taxon>Leptolyngbyaceae</taxon>
        <taxon>Leptolyngbya group</taxon>
        <taxon>Leptolyngbya</taxon>
    </lineage>
</organism>
<reference evidence="1" key="1">
    <citation type="submission" date="2020-05" db="EMBL/GenBank/DDBJ databases">
        <authorList>
            <person name="Zhu T."/>
            <person name="Keshari N."/>
            <person name="Lu X."/>
        </authorList>
    </citation>
    <scope>NUCLEOTIDE SEQUENCE</scope>
    <source>
        <strain evidence="1">NK1-12</strain>
    </source>
</reference>